<dbReference type="PROSITE" id="PS50142">
    <property type="entry name" value="RNASE_3_2"/>
    <property type="match status" value="1"/>
</dbReference>
<dbReference type="GO" id="GO:0003725">
    <property type="term" value="F:double-stranded RNA binding"/>
    <property type="evidence" value="ECO:0007669"/>
    <property type="project" value="TreeGrafter"/>
</dbReference>
<reference evidence="3" key="1">
    <citation type="journal article" date="2020" name="Nature">
        <title>Giant virus diversity and host interactions through global metagenomics.</title>
        <authorList>
            <person name="Schulz F."/>
            <person name="Roux S."/>
            <person name="Paez-Espino D."/>
            <person name="Jungbluth S."/>
            <person name="Walsh D.A."/>
            <person name="Denef V.J."/>
            <person name="McMahon K.D."/>
            <person name="Konstantinidis K.T."/>
            <person name="Eloe-Fadrosh E.A."/>
            <person name="Kyrpides N.C."/>
            <person name="Woyke T."/>
        </authorList>
    </citation>
    <scope>NUCLEOTIDE SEQUENCE</scope>
    <source>
        <strain evidence="3">GVMAG-M-3300010158-55</strain>
    </source>
</reference>
<dbReference type="AlphaFoldDB" id="A0A6C0B962"/>
<dbReference type="InterPro" id="IPR000999">
    <property type="entry name" value="RNase_III_dom"/>
</dbReference>
<evidence type="ECO:0000259" key="2">
    <source>
        <dbReference type="PROSITE" id="PS50142"/>
    </source>
</evidence>
<dbReference type="CDD" id="cd00593">
    <property type="entry name" value="RIBOc"/>
    <property type="match status" value="1"/>
</dbReference>
<dbReference type="EMBL" id="MN739100">
    <property type="protein sequence ID" value="QHS88582.1"/>
    <property type="molecule type" value="Genomic_DNA"/>
</dbReference>
<evidence type="ECO:0000313" key="3">
    <source>
        <dbReference type="EMBL" id="QHS88582.1"/>
    </source>
</evidence>
<keyword evidence="1" id="KW-0694">RNA-binding</keyword>
<sequence>MEDDVVTIGNEIIFTPYNSKNKEISLNDIQTILLKYGVSYPIQRVELYKRAFVHSSYCKRNFDTKIRIIDKPDNCIELHSKSNERLEFLGDGVLECITKYYLYRRFPNESEGFMTEKKIALVKNEAIGKFAYEMGLHSWYIISKHAEEKNIRTNFKKLGCLFEAFIGALFLDVNKINIHDEDEWFANMFVTGPGFQMAQIFIESVFEKHVDWSNIILNNDNYKNILQIKIQQEFKTTPIYLEIEDYSDSYHMGVYLYMGQEKWNMKPSNSIPFSQFGSFEKIHEHMKQHGKVFVLLGEGSHKIKKKSEQLACEQALSFLKS</sequence>
<dbReference type="GO" id="GO:0006396">
    <property type="term" value="P:RNA processing"/>
    <property type="evidence" value="ECO:0007669"/>
    <property type="project" value="InterPro"/>
</dbReference>
<dbReference type="GO" id="GO:0004525">
    <property type="term" value="F:ribonuclease III activity"/>
    <property type="evidence" value="ECO:0007669"/>
    <property type="project" value="InterPro"/>
</dbReference>
<proteinExistence type="predicted"/>
<dbReference type="InterPro" id="IPR036389">
    <property type="entry name" value="RNase_III_sf"/>
</dbReference>
<organism evidence="3">
    <name type="scientific">viral metagenome</name>
    <dbReference type="NCBI Taxonomy" id="1070528"/>
    <lineage>
        <taxon>unclassified sequences</taxon>
        <taxon>metagenomes</taxon>
        <taxon>organismal metagenomes</taxon>
    </lineage>
</organism>
<dbReference type="Gene3D" id="1.10.1520.10">
    <property type="entry name" value="Ribonuclease III domain"/>
    <property type="match status" value="1"/>
</dbReference>
<feature type="domain" description="RNase III" evidence="2">
    <location>
        <begin position="29"/>
        <end position="174"/>
    </location>
</feature>
<evidence type="ECO:0000256" key="1">
    <source>
        <dbReference type="ARBA" id="ARBA00022884"/>
    </source>
</evidence>
<protein>
    <recommendedName>
        <fullName evidence="2">RNase III domain-containing protein</fullName>
    </recommendedName>
</protein>
<name>A0A6C0B962_9ZZZZ</name>
<dbReference type="PANTHER" id="PTHR11207">
    <property type="entry name" value="RIBONUCLEASE III"/>
    <property type="match status" value="1"/>
</dbReference>
<dbReference type="PROSITE" id="PS00517">
    <property type="entry name" value="RNASE_3_1"/>
    <property type="match status" value="1"/>
</dbReference>
<accession>A0A6C0B962</accession>
<dbReference type="Pfam" id="PF00636">
    <property type="entry name" value="Ribonuclease_3"/>
    <property type="match status" value="1"/>
</dbReference>
<dbReference type="PANTHER" id="PTHR11207:SF0">
    <property type="entry name" value="RIBONUCLEASE 3"/>
    <property type="match status" value="1"/>
</dbReference>
<dbReference type="GO" id="GO:0010468">
    <property type="term" value="P:regulation of gene expression"/>
    <property type="evidence" value="ECO:0007669"/>
    <property type="project" value="TreeGrafter"/>
</dbReference>
<dbReference type="SMART" id="SM00535">
    <property type="entry name" value="RIBOc"/>
    <property type="match status" value="1"/>
</dbReference>
<dbReference type="SUPFAM" id="SSF69065">
    <property type="entry name" value="RNase III domain-like"/>
    <property type="match status" value="1"/>
</dbReference>